<evidence type="ECO:0000313" key="3">
    <source>
        <dbReference type="EMBL" id="KFN51610.1"/>
    </source>
</evidence>
<comment type="caution">
    <text evidence="3">The sequence shown here is derived from an EMBL/GenBank/DDBJ whole genome shotgun (WGS) entry which is preliminary data.</text>
</comment>
<gene>
    <name evidence="3" type="ORF">N790_14590</name>
</gene>
<dbReference type="RefSeq" id="WP_156969917.1">
    <property type="nucleotide sequence ID" value="NZ_AVCH01000059.1"/>
</dbReference>
<dbReference type="EMBL" id="AVCH01000059">
    <property type="protein sequence ID" value="KFN51610.1"/>
    <property type="molecule type" value="Genomic_DNA"/>
</dbReference>
<proteinExistence type="predicted"/>
<organism evidence="3 4">
    <name type="scientific">Arenimonas malthae CC-JY-1</name>
    <dbReference type="NCBI Taxonomy" id="1384054"/>
    <lineage>
        <taxon>Bacteria</taxon>
        <taxon>Pseudomonadati</taxon>
        <taxon>Pseudomonadota</taxon>
        <taxon>Gammaproteobacteria</taxon>
        <taxon>Lysobacterales</taxon>
        <taxon>Lysobacteraceae</taxon>
        <taxon>Arenimonas</taxon>
    </lineage>
</organism>
<feature type="non-terminal residue" evidence="3">
    <location>
        <position position="1"/>
    </location>
</feature>
<feature type="compositionally biased region" description="Pro residues" evidence="1">
    <location>
        <begin position="15"/>
        <end position="32"/>
    </location>
</feature>
<evidence type="ECO:0000256" key="1">
    <source>
        <dbReference type="SAM" id="MobiDB-lite"/>
    </source>
</evidence>
<dbReference type="PATRIC" id="fig|1384054.3.peg.727"/>
<feature type="region of interest" description="Disordered" evidence="1">
    <location>
        <begin position="1"/>
        <end position="36"/>
    </location>
</feature>
<feature type="domain" description="Type II secretion system protein GspB C-terminal" evidence="2">
    <location>
        <begin position="87"/>
        <end position="145"/>
    </location>
</feature>
<evidence type="ECO:0000313" key="4">
    <source>
        <dbReference type="Proteomes" id="UP000029392"/>
    </source>
</evidence>
<sequence>PAPALPVPADSNSRVPPPQLLPDEPPPAPQLAPPAAAVTVPAPVPAASAPAAAEPAPAPVDAAAPALPVEPLLPRLADLPAAERATLPPLKLSMHVFADEPAQRFVILDGRRQGEGASPASGVVIEEIRRDGVVLSANGRRLLLPRP</sequence>
<reference evidence="3 4" key="1">
    <citation type="submission" date="2013-09" db="EMBL/GenBank/DDBJ databases">
        <title>Genome sequencing of Arenimonas malthae.</title>
        <authorList>
            <person name="Chen F."/>
            <person name="Wang G."/>
        </authorList>
    </citation>
    <scope>NUCLEOTIDE SEQUENCE [LARGE SCALE GENOMIC DNA]</scope>
    <source>
        <strain evidence="3 4">CC-JY-1</strain>
    </source>
</reference>
<dbReference type="Proteomes" id="UP000029392">
    <property type="component" value="Unassembled WGS sequence"/>
</dbReference>
<accession>A0A091C4N8</accession>
<evidence type="ECO:0000259" key="2">
    <source>
        <dbReference type="Pfam" id="PF16537"/>
    </source>
</evidence>
<dbReference type="eggNOG" id="COG3267">
    <property type="taxonomic scope" value="Bacteria"/>
</dbReference>
<dbReference type="GO" id="GO:0015627">
    <property type="term" value="C:type II protein secretion system complex"/>
    <property type="evidence" value="ECO:0007669"/>
    <property type="project" value="InterPro"/>
</dbReference>
<dbReference type="Pfam" id="PF16537">
    <property type="entry name" value="T2SSB"/>
    <property type="match status" value="1"/>
</dbReference>
<name>A0A091C4N8_9GAMM</name>
<protein>
    <recommendedName>
        <fullName evidence="2">Type II secretion system protein GspB C-terminal domain-containing protein</fullName>
    </recommendedName>
</protein>
<dbReference type="InterPro" id="IPR032389">
    <property type="entry name" value="GspB_C"/>
</dbReference>
<keyword evidence="4" id="KW-1185">Reference proteome</keyword>
<dbReference type="OrthoDB" id="5432325at2"/>
<dbReference type="AlphaFoldDB" id="A0A091C4N8"/>